<dbReference type="OrthoDB" id="7997694at2"/>
<evidence type="ECO:0000256" key="1">
    <source>
        <dbReference type="SAM" id="Coils"/>
    </source>
</evidence>
<evidence type="ECO:0000313" key="3">
    <source>
        <dbReference type="Proteomes" id="UP000245396"/>
    </source>
</evidence>
<dbReference type="RefSeq" id="WP_109614883.1">
    <property type="nucleotide sequence ID" value="NZ_QGGG01000027.1"/>
</dbReference>
<name>A0A316BKX3_PSESE</name>
<keyword evidence="3" id="KW-1185">Reference proteome</keyword>
<proteinExistence type="predicted"/>
<dbReference type="Pfam" id="PF07820">
    <property type="entry name" value="TraC"/>
    <property type="match status" value="1"/>
</dbReference>
<evidence type="ECO:0000313" key="2">
    <source>
        <dbReference type="EMBL" id="PWJ73377.1"/>
    </source>
</evidence>
<accession>A0A316BKX3</accession>
<feature type="coiled-coil region" evidence="1">
    <location>
        <begin position="8"/>
        <end position="35"/>
    </location>
</feature>
<reference evidence="2 3" key="1">
    <citation type="submission" date="2018-05" db="EMBL/GenBank/DDBJ databases">
        <title>Genomic Encyclopedia of Type Strains, Phase IV (KMG-IV): sequencing the most valuable type-strain genomes for metagenomic binning, comparative biology and taxonomic classification.</title>
        <authorList>
            <person name="Goeker M."/>
        </authorList>
    </citation>
    <scope>NUCLEOTIDE SEQUENCE [LARGE SCALE GENOMIC DNA]</scope>
    <source>
        <strain evidence="2 3">DSM 6986</strain>
    </source>
</reference>
<sequence length="74" mass="8030">MARKAKTPAQIKAEMERLKQELKEAEAKEADRLGALAIKAGLHEIEASDADLVKAMKEVAARFQTARAQPGKTA</sequence>
<dbReference type="EMBL" id="QGGG01000027">
    <property type="protein sequence ID" value="PWJ73377.1"/>
    <property type="molecule type" value="Genomic_DNA"/>
</dbReference>
<dbReference type="Proteomes" id="UP000245396">
    <property type="component" value="Unassembled WGS sequence"/>
</dbReference>
<dbReference type="AlphaFoldDB" id="A0A316BKX3"/>
<organism evidence="2 3">
    <name type="scientific">Pseudaminobacter salicylatoxidans</name>
    <dbReference type="NCBI Taxonomy" id="93369"/>
    <lineage>
        <taxon>Bacteria</taxon>
        <taxon>Pseudomonadati</taxon>
        <taxon>Pseudomonadota</taxon>
        <taxon>Alphaproteobacteria</taxon>
        <taxon>Hyphomicrobiales</taxon>
        <taxon>Phyllobacteriaceae</taxon>
        <taxon>Pseudaminobacter</taxon>
    </lineage>
</organism>
<keyword evidence="1" id="KW-0175">Coiled coil</keyword>
<dbReference type="InterPro" id="IPR012930">
    <property type="entry name" value="TraC"/>
</dbReference>
<comment type="caution">
    <text evidence="2">The sequence shown here is derived from an EMBL/GenBank/DDBJ whole genome shotgun (WGS) entry which is preliminary data.</text>
</comment>
<protein>
    <submittedName>
        <fullName evidence="2">TraC-like protein</fullName>
    </submittedName>
</protein>
<gene>
    <name evidence="2" type="ORF">C7441_12723</name>
</gene>